<dbReference type="InterPro" id="IPR006140">
    <property type="entry name" value="D-isomer_DH_NAD-bd"/>
</dbReference>
<keyword evidence="2" id="KW-0520">NAD</keyword>
<dbReference type="CDD" id="cd12159">
    <property type="entry name" value="2-Hacid_dh_2"/>
    <property type="match status" value="1"/>
</dbReference>
<proteinExistence type="predicted"/>
<evidence type="ECO:0000313" key="5">
    <source>
        <dbReference type="Proteomes" id="UP000244989"/>
    </source>
</evidence>
<dbReference type="SUPFAM" id="SSF51735">
    <property type="entry name" value="NAD(P)-binding Rossmann-fold domains"/>
    <property type="match status" value="1"/>
</dbReference>
<sequence length="306" mass="33256">MKYTQIPEKQDTVVEVLSNHGHTYTDDVNEAEFIIFNAAPEELPDPLPKSVQFIQTQLAGVDALVTSGVMERSQVRWANAAGLYDDTVAESALALLLAVNHQHKVAAVHNTWDIREKVEAQTRFLFRDQTVAVIGAGGIGRKVIELANAFGARTVAVNRSGNDVPGADETHPLKEAEHVWESADAFVLLTPLTAQTHQLVDRTKLEKMKDTAVVVNVGRGPLVDTDALVEALVDKRIAGAGLDVTDPEPLPDGHPLWGMDNVVITPHTANTGWYMQETIGELAARNAEAFARGEKMPTEVDVEAGY</sequence>
<dbReference type="EMBL" id="QEEZ01000003">
    <property type="protein sequence ID" value="PWC02496.1"/>
    <property type="molecule type" value="Genomic_DNA"/>
</dbReference>
<keyword evidence="5" id="KW-1185">Reference proteome</keyword>
<dbReference type="InterPro" id="IPR029753">
    <property type="entry name" value="D-isomer_DH_CS"/>
</dbReference>
<dbReference type="RefSeq" id="WP_108964095.1">
    <property type="nucleotide sequence ID" value="NZ_QEEZ01000003.1"/>
</dbReference>
<evidence type="ECO:0000256" key="2">
    <source>
        <dbReference type="ARBA" id="ARBA00023027"/>
    </source>
</evidence>
<dbReference type="Pfam" id="PF02826">
    <property type="entry name" value="2-Hacid_dh_C"/>
    <property type="match status" value="1"/>
</dbReference>
<organism evidence="4 5">
    <name type="scientific">Corynebacterium yudongzhengii</name>
    <dbReference type="NCBI Taxonomy" id="2080740"/>
    <lineage>
        <taxon>Bacteria</taxon>
        <taxon>Bacillati</taxon>
        <taxon>Actinomycetota</taxon>
        <taxon>Actinomycetes</taxon>
        <taxon>Mycobacteriales</taxon>
        <taxon>Corynebacteriaceae</taxon>
        <taxon>Corynebacterium</taxon>
    </lineage>
</organism>
<dbReference type="Proteomes" id="UP000244989">
    <property type="component" value="Unassembled WGS sequence"/>
</dbReference>
<gene>
    <name evidence="4" type="ORF">DF222_02375</name>
</gene>
<dbReference type="GO" id="GO:0016616">
    <property type="term" value="F:oxidoreductase activity, acting on the CH-OH group of donors, NAD or NADP as acceptor"/>
    <property type="evidence" value="ECO:0007669"/>
    <property type="project" value="UniProtKB-ARBA"/>
</dbReference>
<accession>A0A2U1T917</accession>
<dbReference type="PANTHER" id="PTHR43333:SF1">
    <property type="entry name" value="D-ISOMER SPECIFIC 2-HYDROXYACID DEHYDROGENASE NAD-BINDING DOMAIN-CONTAINING PROTEIN"/>
    <property type="match status" value="1"/>
</dbReference>
<dbReference type="GO" id="GO:0051287">
    <property type="term" value="F:NAD binding"/>
    <property type="evidence" value="ECO:0007669"/>
    <property type="project" value="InterPro"/>
</dbReference>
<evidence type="ECO:0000256" key="1">
    <source>
        <dbReference type="ARBA" id="ARBA00023002"/>
    </source>
</evidence>
<dbReference type="PANTHER" id="PTHR43333">
    <property type="entry name" value="2-HACID_DH_C DOMAIN-CONTAINING PROTEIN"/>
    <property type="match status" value="1"/>
</dbReference>
<protein>
    <recommendedName>
        <fullName evidence="3">D-isomer specific 2-hydroxyacid dehydrogenase NAD-binding domain-containing protein</fullName>
    </recommendedName>
</protein>
<dbReference type="SUPFAM" id="SSF52283">
    <property type="entry name" value="Formate/glycerate dehydrogenase catalytic domain-like"/>
    <property type="match status" value="1"/>
</dbReference>
<keyword evidence="1" id="KW-0560">Oxidoreductase</keyword>
<dbReference type="InterPro" id="IPR036291">
    <property type="entry name" value="NAD(P)-bd_dom_sf"/>
</dbReference>
<feature type="domain" description="D-isomer specific 2-hydroxyacid dehydrogenase NAD-binding" evidence="3">
    <location>
        <begin position="108"/>
        <end position="269"/>
    </location>
</feature>
<dbReference type="PROSITE" id="PS00671">
    <property type="entry name" value="D_2_HYDROXYACID_DH_3"/>
    <property type="match status" value="1"/>
</dbReference>
<comment type="caution">
    <text evidence="4">The sequence shown here is derived from an EMBL/GenBank/DDBJ whole genome shotgun (WGS) entry which is preliminary data.</text>
</comment>
<reference evidence="5" key="1">
    <citation type="submission" date="2018-04" db="EMBL/GenBank/DDBJ databases">
        <authorList>
            <person name="Liu S."/>
            <person name="Wang Z."/>
            <person name="Li J."/>
        </authorList>
    </citation>
    <scope>NUCLEOTIDE SEQUENCE [LARGE SCALE GENOMIC DNA]</scope>
    <source>
        <strain evidence="5">2189</strain>
    </source>
</reference>
<evidence type="ECO:0000259" key="3">
    <source>
        <dbReference type="Pfam" id="PF02826"/>
    </source>
</evidence>
<evidence type="ECO:0000313" key="4">
    <source>
        <dbReference type="EMBL" id="PWC02496.1"/>
    </source>
</evidence>
<dbReference type="Gene3D" id="3.40.50.720">
    <property type="entry name" value="NAD(P)-binding Rossmann-like Domain"/>
    <property type="match status" value="2"/>
</dbReference>
<dbReference type="AlphaFoldDB" id="A0A2U1T917"/>
<name>A0A2U1T917_9CORY</name>